<dbReference type="Pfam" id="PF14060">
    <property type="entry name" value="DUF4252"/>
    <property type="match status" value="1"/>
</dbReference>
<dbReference type="Proteomes" id="UP000271010">
    <property type="component" value="Unassembled WGS sequence"/>
</dbReference>
<organism evidence="1 2">
    <name type="scientific">Rufibacter immobilis</name>
    <dbReference type="NCBI Taxonomy" id="1348778"/>
    <lineage>
        <taxon>Bacteria</taxon>
        <taxon>Pseudomonadati</taxon>
        <taxon>Bacteroidota</taxon>
        <taxon>Cytophagia</taxon>
        <taxon>Cytophagales</taxon>
        <taxon>Hymenobacteraceae</taxon>
        <taxon>Rufibacter</taxon>
    </lineage>
</organism>
<sequence length="213" mass="23960">MTPERSVFAFSPVEEVKNDPSAMISMLFNHPKKTVFQRLLPLVAGAVFLIMQACSSTSKLPPAQTTSDFYQKYKNEAGFKGTSVPVGLVSRLVARGVTDTTVRAALANISSIRTLTFTPTDKKSQRLLERELTQELDQVLQRENYTAIPLLDTTPGALQFRMRQSNNEVQELVGYRKYGNNFTMVQVNGRFTQQQIEQMLRKLDPDALLPLLD</sequence>
<dbReference type="EMBL" id="RJJE01000009">
    <property type="protein sequence ID" value="RNI30193.1"/>
    <property type="molecule type" value="Genomic_DNA"/>
</dbReference>
<proteinExistence type="predicted"/>
<name>A0A3M9MZ78_9BACT</name>
<reference evidence="1 2" key="1">
    <citation type="submission" date="2018-11" db="EMBL/GenBank/DDBJ databases">
        <title>Rufibacter latericius sp. nov., isolated from water in Baiyang Lake.</title>
        <authorList>
            <person name="Yang Y."/>
        </authorList>
    </citation>
    <scope>NUCLEOTIDE SEQUENCE [LARGE SCALE GENOMIC DNA]</scope>
    <source>
        <strain evidence="1 2">MCC P1</strain>
    </source>
</reference>
<keyword evidence="2" id="KW-1185">Reference proteome</keyword>
<dbReference type="AlphaFoldDB" id="A0A3M9MZ78"/>
<dbReference type="OrthoDB" id="878897at2"/>
<protein>
    <submittedName>
        <fullName evidence="1">DUF4252 domain-containing protein</fullName>
    </submittedName>
</protein>
<accession>A0A3M9MZ78</accession>
<gene>
    <name evidence="1" type="ORF">EFA69_11890</name>
</gene>
<comment type="caution">
    <text evidence="1">The sequence shown here is derived from an EMBL/GenBank/DDBJ whole genome shotgun (WGS) entry which is preliminary data.</text>
</comment>
<evidence type="ECO:0000313" key="2">
    <source>
        <dbReference type="Proteomes" id="UP000271010"/>
    </source>
</evidence>
<evidence type="ECO:0000313" key="1">
    <source>
        <dbReference type="EMBL" id="RNI30193.1"/>
    </source>
</evidence>
<dbReference type="InterPro" id="IPR025348">
    <property type="entry name" value="DUF4252"/>
</dbReference>